<evidence type="ECO:0000313" key="3">
    <source>
        <dbReference type="EMBL" id="MBB4894201.1"/>
    </source>
</evidence>
<dbReference type="PANTHER" id="PTHR11487:SF0">
    <property type="entry name" value="S-ACYL FATTY ACID SYNTHASE THIOESTERASE, MEDIUM CHAIN"/>
    <property type="match status" value="1"/>
</dbReference>
<dbReference type="Gene3D" id="3.40.50.1820">
    <property type="entry name" value="alpha/beta hydrolase"/>
    <property type="match status" value="1"/>
</dbReference>
<dbReference type="EMBL" id="JACHJH010000004">
    <property type="protein sequence ID" value="MBB4894201.1"/>
    <property type="molecule type" value="Genomic_DNA"/>
</dbReference>
<gene>
    <name evidence="3" type="ORF">FHS39_003235</name>
</gene>
<dbReference type="InterPro" id="IPR012223">
    <property type="entry name" value="TEII"/>
</dbReference>
<name>A0A7W7PKF4_9ACTN</name>
<dbReference type="GO" id="GO:0008610">
    <property type="term" value="P:lipid biosynthetic process"/>
    <property type="evidence" value="ECO:0007669"/>
    <property type="project" value="TreeGrafter"/>
</dbReference>
<comment type="similarity">
    <text evidence="1">Belongs to the thioesterase family.</text>
</comment>
<comment type="caution">
    <text evidence="3">The sequence shown here is derived from an EMBL/GenBank/DDBJ whole genome shotgun (WGS) entry which is preliminary data.</text>
</comment>
<protein>
    <submittedName>
        <fullName evidence="3">Surfactin synthase thioesterase subunit</fullName>
    </submittedName>
</protein>
<organism evidence="3 4">
    <name type="scientific">Streptomyces olivoverticillatus</name>
    <dbReference type="NCBI Taxonomy" id="66427"/>
    <lineage>
        <taxon>Bacteria</taxon>
        <taxon>Bacillati</taxon>
        <taxon>Actinomycetota</taxon>
        <taxon>Actinomycetes</taxon>
        <taxon>Kitasatosporales</taxon>
        <taxon>Streptomycetaceae</taxon>
        <taxon>Streptomyces</taxon>
    </lineage>
</organism>
<dbReference type="AlphaFoldDB" id="A0A7W7PKF4"/>
<dbReference type="PANTHER" id="PTHR11487">
    <property type="entry name" value="THIOESTERASE"/>
    <property type="match status" value="1"/>
</dbReference>
<accession>A0A7W7PKF4</accession>
<feature type="domain" description="Thioesterase" evidence="2">
    <location>
        <begin position="19"/>
        <end position="239"/>
    </location>
</feature>
<keyword evidence="4" id="KW-1185">Reference proteome</keyword>
<dbReference type="SUPFAM" id="SSF53474">
    <property type="entry name" value="alpha/beta-Hydrolases"/>
    <property type="match status" value="1"/>
</dbReference>
<proteinExistence type="inferred from homology"/>
<dbReference type="Pfam" id="PF00975">
    <property type="entry name" value="Thioesterase"/>
    <property type="match status" value="1"/>
</dbReference>
<reference evidence="3 4" key="1">
    <citation type="submission" date="2020-08" db="EMBL/GenBank/DDBJ databases">
        <title>Genomic Encyclopedia of Type Strains, Phase III (KMG-III): the genomes of soil and plant-associated and newly described type strains.</title>
        <authorList>
            <person name="Whitman W."/>
        </authorList>
    </citation>
    <scope>NUCLEOTIDE SEQUENCE [LARGE SCALE GENOMIC DNA]</scope>
    <source>
        <strain evidence="3 4">CECT 3266</strain>
    </source>
</reference>
<evidence type="ECO:0000259" key="2">
    <source>
        <dbReference type="Pfam" id="PF00975"/>
    </source>
</evidence>
<evidence type="ECO:0000313" key="4">
    <source>
        <dbReference type="Proteomes" id="UP000556084"/>
    </source>
</evidence>
<evidence type="ECO:0000256" key="1">
    <source>
        <dbReference type="ARBA" id="ARBA00007169"/>
    </source>
</evidence>
<dbReference type="Proteomes" id="UP000556084">
    <property type="component" value="Unassembled WGS sequence"/>
</dbReference>
<sequence>MHDSAWLLGAGDHPDPAARIFCFAHAGGNPRTFLGWQDALGDEAQIVAMCPPGRGHRYKEAAPSGMAEFADSAAEAIAAAADRPVLLFGHSFGAVMAFEVARRLGDLPQLRRLIASGCSAPSLLPTQRVVDTAKLEGREFTEAVQFFGGLPPEVVANEDLQELLLPALRADFRMVADYRYRPAAPLTVPVSLVNGREDPHIKEAGLRPWQQECAGESAYHWAEGGHFYFDDRPEAVTDVLRSAVRDAPRTPPRAAEHVEMI</sequence>
<dbReference type="InterPro" id="IPR001031">
    <property type="entry name" value="Thioesterase"/>
</dbReference>
<dbReference type="InterPro" id="IPR029058">
    <property type="entry name" value="AB_hydrolase_fold"/>
</dbReference>